<dbReference type="RefSeq" id="WP_281455486.1">
    <property type="nucleotide sequence ID" value="NZ_JASAOF010000005.1"/>
</dbReference>
<dbReference type="GO" id="GO:0016787">
    <property type="term" value="F:hydrolase activity"/>
    <property type="evidence" value="ECO:0007669"/>
    <property type="project" value="UniProtKB-KW"/>
</dbReference>
<gene>
    <name evidence="3" type="ORF">QFW96_11050</name>
</gene>
<dbReference type="PANTHER" id="PTHR43798:SF33">
    <property type="entry name" value="HYDROLASE, PUTATIVE (AFU_ORTHOLOGUE AFUA_2G14860)-RELATED"/>
    <property type="match status" value="1"/>
</dbReference>
<protein>
    <submittedName>
        <fullName evidence="3">Alpha/beta fold hydrolase</fullName>
    </submittedName>
</protein>
<evidence type="ECO:0000313" key="4">
    <source>
        <dbReference type="Proteomes" id="UP001237595"/>
    </source>
</evidence>
<feature type="domain" description="AB hydrolase-1" evidence="2">
    <location>
        <begin position="91"/>
        <end position="223"/>
    </location>
</feature>
<accession>A0ABT6PMB6</accession>
<name>A0ABT6PMB6_9PSEU</name>
<keyword evidence="1" id="KW-0472">Membrane</keyword>
<keyword evidence="3" id="KW-0378">Hydrolase</keyword>
<comment type="caution">
    <text evidence="3">The sequence shown here is derived from an EMBL/GenBank/DDBJ whole genome shotgun (WGS) entry which is preliminary data.</text>
</comment>
<organism evidence="3 4">
    <name type="scientific">Saccharopolyspora ipomoeae</name>
    <dbReference type="NCBI Taxonomy" id="3042027"/>
    <lineage>
        <taxon>Bacteria</taxon>
        <taxon>Bacillati</taxon>
        <taxon>Actinomycetota</taxon>
        <taxon>Actinomycetes</taxon>
        <taxon>Pseudonocardiales</taxon>
        <taxon>Pseudonocardiaceae</taxon>
        <taxon>Saccharopolyspora</taxon>
    </lineage>
</organism>
<keyword evidence="4" id="KW-1185">Reference proteome</keyword>
<dbReference type="Pfam" id="PF00561">
    <property type="entry name" value="Abhydrolase_1"/>
    <property type="match status" value="1"/>
</dbReference>
<dbReference type="InterPro" id="IPR029058">
    <property type="entry name" value="AB_hydrolase_fold"/>
</dbReference>
<dbReference type="Proteomes" id="UP001237595">
    <property type="component" value="Unassembled WGS sequence"/>
</dbReference>
<dbReference type="SUPFAM" id="SSF53474">
    <property type="entry name" value="alpha/beta-Hydrolases"/>
    <property type="match status" value="1"/>
</dbReference>
<reference evidence="3 4" key="1">
    <citation type="submission" date="2023-04" db="EMBL/GenBank/DDBJ databases">
        <title>Draft genome sequence of Saccharopolyspora sp. TS4A08 isolated from sweet potato rhizospheric soil.</title>
        <authorList>
            <person name="Suksaard P."/>
            <person name="Duangmal K."/>
        </authorList>
    </citation>
    <scope>NUCLEOTIDE SEQUENCE [LARGE SCALE GENOMIC DNA]</scope>
    <source>
        <strain evidence="3 4">TS4A08</strain>
    </source>
</reference>
<dbReference type="Gene3D" id="3.40.50.1820">
    <property type="entry name" value="alpha/beta hydrolase"/>
    <property type="match status" value="1"/>
</dbReference>
<dbReference type="EMBL" id="JASAOF010000005">
    <property type="protein sequence ID" value="MDI2029151.1"/>
    <property type="molecule type" value="Genomic_DNA"/>
</dbReference>
<feature type="transmembrane region" description="Helical" evidence="1">
    <location>
        <begin position="12"/>
        <end position="32"/>
    </location>
</feature>
<proteinExistence type="predicted"/>
<dbReference type="InterPro" id="IPR000073">
    <property type="entry name" value="AB_hydrolase_1"/>
</dbReference>
<sequence length="327" mass="34712">MSGKSGRARRIWAAIGVTAVAVLVAAAVLLRAPSPVGHWNSREGHSAFMADYGLAWQAMPPPARVLDVRTGFGVVRVYRFDGTGPTRAQHPFVLLPGRSSPSPAWADNMPSLLGLGDVYVVDLLGEPGLSVQEVPIEDAADNAAWLDQTLAALPEERFSLLGLSIGGWTATNLALHFPQRVASLVLIDPAHTFGGIPLGTAIRAIPASVPWLPKAWRDSFASYTAGGAPVGDEPIARMTETAMRAYTIRLPQPSLFPERDLAALDAPVLAVLAGRSVMHDTAAAAEVAERTLRRGRVVVYPEASHAVGSEEAEAIAAEIGRFLAEQR</sequence>
<keyword evidence="1" id="KW-1133">Transmembrane helix</keyword>
<dbReference type="InterPro" id="IPR050266">
    <property type="entry name" value="AB_hydrolase_sf"/>
</dbReference>
<evidence type="ECO:0000313" key="3">
    <source>
        <dbReference type="EMBL" id="MDI2029151.1"/>
    </source>
</evidence>
<evidence type="ECO:0000259" key="2">
    <source>
        <dbReference type="Pfam" id="PF00561"/>
    </source>
</evidence>
<evidence type="ECO:0000256" key="1">
    <source>
        <dbReference type="SAM" id="Phobius"/>
    </source>
</evidence>
<keyword evidence="1" id="KW-0812">Transmembrane</keyword>
<dbReference type="PANTHER" id="PTHR43798">
    <property type="entry name" value="MONOACYLGLYCEROL LIPASE"/>
    <property type="match status" value="1"/>
</dbReference>